<name>A0A8H9N516_VIBVL</name>
<reference evidence="2" key="1">
    <citation type="journal article" date="2018" name="Genome Biol.">
        <title>SKESA: strategic k-mer extension for scrupulous assemblies.</title>
        <authorList>
            <person name="Souvorov A."/>
            <person name="Agarwala R."/>
            <person name="Lipman D.J."/>
        </authorList>
    </citation>
    <scope>NUCLEOTIDE SEQUENCE</scope>
    <source>
        <strain evidence="2">BCW_3452</strain>
    </source>
</reference>
<dbReference type="Pfam" id="PF22322">
    <property type="entry name" value="DUF6973"/>
    <property type="match status" value="1"/>
</dbReference>
<feature type="domain" description="DUF6973" evidence="1">
    <location>
        <begin position="21"/>
        <end position="115"/>
    </location>
</feature>
<organism evidence="2">
    <name type="scientific">Vibrio vulnificus</name>
    <dbReference type="NCBI Taxonomy" id="672"/>
    <lineage>
        <taxon>Bacteria</taxon>
        <taxon>Pseudomonadati</taxon>
        <taxon>Pseudomonadota</taxon>
        <taxon>Gammaproteobacteria</taxon>
        <taxon>Vibrionales</taxon>
        <taxon>Vibrionaceae</taxon>
        <taxon>Vibrio</taxon>
    </lineage>
</organism>
<accession>A0A8H9N516</accession>
<dbReference type="InterPro" id="IPR054246">
    <property type="entry name" value="DUF6973"/>
</dbReference>
<reference evidence="2" key="2">
    <citation type="submission" date="2019-01" db="EMBL/GenBank/DDBJ databases">
        <authorList>
            <consortium name="NCBI Pathogen Detection Project"/>
        </authorList>
    </citation>
    <scope>NUCLEOTIDE SEQUENCE</scope>
    <source>
        <strain evidence="2">BCW_3452</strain>
    </source>
</reference>
<sequence length="144" mass="16743">MVKHIYQQYNSLKEGEKEYLKLNPHHAIAIKEAKDVAFFETESRFGINGHNDKSDAFRHCFWSSMLARDIGYKNALEFTTAHENFPENPENEKVMDLHNNKVGIRLGLSMASNDKLAHYCYTSLLAGRLKVIKKEKKEKKEKKK</sequence>
<proteinExistence type="predicted"/>
<dbReference type="EMBL" id="DACRBY010000073">
    <property type="protein sequence ID" value="HAS8542976.1"/>
    <property type="molecule type" value="Genomic_DNA"/>
</dbReference>
<dbReference type="RefSeq" id="WP_130249779.1">
    <property type="nucleotide sequence ID" value="NZ_CP035784.1"/>
</dbReference>
<dbReference type="AlphaFoldDB" id="A0A8H9N516"/>
<protein>
    <recommendedName>
        <fullName evidence="1">DUF6973 domain-containing protein</fullName>
    </recommendedName>
</protein>
<evidence type="ECO:0000313" key="2">
    <source>
        <dbReference type="EMBL" id="HAS8542976.1"/>
    </source>
</evidence>
<gene>
    <name evidence="2" type="ORF">I7730_24780</name>
</gene>
<dbReference type="Proteomes" id="UP000863257">
    <property type="component" value="Unassembled WGS sequence"/>
</dbReference>
<comment type="caution">
    <text evidence="2">The sequence shown here is derived from an EMBL/GenBank/DDBJ whole genome shotgun (WGS) entry which is preliminary data.</text>
</comment>
<evidence type="ECO:0000259" key="1">
    <source>
        <dbReference type="Pfam" id="PF22322"/>
    </source>
</evidence>